<dbReference type="InterPro" id="IPR020348">
    <property type="entry name" value="Uncharacterised_YvaD"/>
</dbReference>
<protein>
    <submittedName>
        <fullName evidence="2">Uncharacterized protein</fullName>
    </submittedName>
</protein>
<dbReference type="STRING" id="526227.Mesil_2513"/>
<dbReference type="RefSeq" id="WP_013158907.1">
    <property type="nucleotide sequence ID" value="NC_014212.1"/>
</dbReference>
<reference evidence="2 3" key="1">
    <citation type="journal article" date="2010" name="Stand. Genomic Sci.">
        <title>Complete genome sequence of Meiothermus silvanus type strain (VI-R2).</title>
        <authorList>
            <person name="Sikorski J."/>
            <person name="Tindall B.J."/>
            <person name="Lowry S."/>
            <person name="Lucas S."/>
            <person name="Nolan M."/>
            <person name="Copeland A."/>
            <person name="Glavina Del Rio T."/>
            <person name="Tice H."/>
            <person name="Cheng J.F."/>
            <person name="Han C."/>
            <person name="Pitluck S."/>
            <person name="Liolios K."/>
            <person name="Ivanova N."/>
            <person name="Mavromatis K."/>
            <person name="Mikhailova N."/>
            <person name="Pati A."/>
            <person name="Goodwin L."/>
            <person name="Chen A."/>
            <person name="Palaniappan K."/>
            <person name="Land M."/>
            <person name="Hauser L."/>
            <person name="Chang Y.J."/>
            <person name="Jeffries C.D."/>
            <person name="Rohde M."/>
            <person name="Goker M."/>
            <person name="Woyke T."/>
            <person name="Bristow J."/>
            <person name="Eisen J.A."/>
            <person name="Markowitz V."/>
            <person name="Hugenholtz P."/>
            <person name="Kyrpides N.C."/>
            <person name="Klenk H.P."/>
            <person name="Lapidus A."/>
        </authorList>
    </citation>
    <scope>NUCLEOTIDE SEQUENCE [LARGE SCALE GENOMIC DNA]</scope>
    <source>
        <strain evidence="3">ATCC 700542 / DSM 9946 / VI-R2</strain>
    </source>
</reference>
<keyword evidence="1" id="KW-1133">Transmembrane helix</keyword>
<dbReference type="KEGG" id="msv:Mesil_2513"/>
<gene>
    <name evidence="2" type="ordered locus">Mesil_2513</name>
</gene>
<evidence type="ECO:0000313" key="3">
    <source>
        <dbReference type="Proteomes" id="UP000001916"/>
    </source>
</evidence>
<keyword evidence="3" id="KW-1185">Reference proteome</keyword>
<accession>D7BAZ2</accession>
<dbReference type="Proteomes" id="UP000001916">
    <property type="component" value="Chromosome"/>
</dbReference>
<feature type="transmembrane region" description="Helical" evidence="1">
    <location>
        <begin position="9"/>
        <end position="29"/>
    </location>
</feature>
<dbReference type="HOGENOM" id="CLU_163860_0_0_0"/>
<dbReference type="Pfam" id="PF17314">
    <property type="entry name" value="DUF5360"/>
    <property type="match status" value="1"/>
</dbReference>
<feature type="transmembrane region" description="Helical" evidence="1">
    <location>
        <begin position="49"/>
        <end position="66"/>
    </location>
</feature>
<name>D7BAZ2_ALLS1</name>
<organism evidence="2 3">
    <name type="scientific">Allomeiothermus silvanus (strain ATCC 700542 / DSM 9946 / NBRC 106475 / NCIMB 13440 / VI-R2)</name>
    <name type="common">Thermus silvanus</name>
    <dbReference type="NCBI Taxonomy" id="526227"/>
    <lineage>
        <taxon>Bacteria</taxon>
        <taxon>Thermotogati</taxon>
        <taxon>Deinococcota</taxon>
        <taxon>Deinococci</taxon>
        <taxon>Thermales</taxon>
        <taxon>Thermaceae</taxon>
        <taxon>Allomeiothermus</taxon>
    </lineage>
</organism>
<sequence length="91" mass="10446">MNRSTLRLLFWITDLGFIAYWLATALHLIPLEGAFKDYADSTLLAWNWSFFPLDLLISATGLYALWRSSHGPDWRGWALAFANPGRRAQCQ</sequence>
<keyword evidence="1" id="KW-0472">Membrane</keyword>
<proteinExistence type="predicted"/>
<evidence type="ECO:0000313" key="2">
    <source>
        <dbReference type="EMBL" id="ADH64366.1"/>
    </source>
</evidence>
<keyword evidence="1" id="KW-0812">Transmembrane</keyword>
<evidence type="ECO:0000256" key="1">
    <source>
        <dbReference type="SAM" id="Phobius"/>
    </source>
</evidence>
<dbReference type="EMBL" id="CP002042">
    <property type="protein sequence ID" value="ADH64366.1"/>
    <property type="molecule type" value="Genomic_DNA"/>
</dbReference>
<dbReference type="eggNOG" id="ENOG5030S65">
    <property type="taxonomic scope" value="Bacteria"/>
</dbReference>
<dbReference type="AlphaFoldDB" id="D7BAZ2"/>